<proteinExistence type="predicted"/>
<keyword evidence="2" id="KW-1185">Reference proteome</keyword>
<reference evidence="1" key="1">
    <citation type="submission" date="2023-07" db="EMBL/GenBank/DDBJ databases">
        <title>Black Yeasts Isolated from many extreme environments.</title>
        <authorList>
            <person name="Coleine C."/>
            <person name="Stajich J.E."/>
            <person name="Selbmann L."/>
        </authorList>
    </citation>
    <scope>NUCLEOTIDE SEQUENCE</scope>
    <source>
        <strain evidence="1">CCFEE 5714</strain>
    </source>
</reference>
<dbReference type="EMBL" id="JAUTXU010000041">
    <property type="protein sequence ID" value="KAK3716707.1"/>
    <property type="molecule type" value="Genomic_DNA"/>
</dbReference>
<name>A0ACC3NGX4_9PEZI</name>
<protein>
    <submittedName>
        <fullName evidence="1">Uncharacterized protein</fullName>
    </submittedName>
</protein>
<evidence type="ECO:0000313" key="2">
    <source>
        <dbReference type="Proteomes" id="UP001281147"/>
    </source>
</evidence>
<accession>A0ACC3NGX4</accession>
<organism evidence="1 2">
    <name type="scientific">Vermiconidia calcicola</name>
    <dbReference type="NCBI Taxonomy" id="1690605"/>
    <lineage>
        <taxon>Eukaryota</taxon>
        <taxon>Fungi</taxon>
        <taxon>Dikarya</taxon>
        <taxon>Ascomycota</taxon>
        <taxon>Pezizomycotina</taxon>
        <taxon>Dothideomycetes</taxon>
        <taxon>Dothideomycetidae</taxon>
        <taxon>Mycosphaerellales</taxon>
        <taxon>Extremaceae</taxon>
        <taxon>Vermiconidia</taxon>
    </lineage>
</organism>
<dbReference type="Proteomes" id="UP001281147">
    <property type="component" value="Unassembled WGS sequence"/>
</dbReference>
<comment type="caution">
    <text evidence="1">The sequence shown here is derived from an EMBL/GenBank/DDBJ whole genome shotgun (WGS) entry which is preliminary data.</text>
</comment>
<gene>
    <name evidence="1" type="ORF">LTR37_006337</name>
</gene>
<sequence>MDHDRRDEVARGGLVQHPHPAHVREEEQPQEQRNGSDDELEATELRAINHDKPRLSRVITPGKPMVHWYDPVKRFWRHQIRISVPHVDCRDHLANERTFLGYLRTSIALSMLGTIIAQLYRLQHHPDPSKVFGYYVLSKPLSVLFQFAALAVVLIGGIRFWRQQSAMAIGKVHASGWELISIAIGSFLLLFMMFVIHVGIDIYKQEED</sequence>
<evidence type="ECO:0000313" key="1">
    <source>
        <dbReference type="EMBL" id="KAK3716707.1"/>
    </source>
</evidence>